<reference evidence="3 4" key="1">
    <citation type="submission" date="2014-04" db="EMBL/GenBank/DDBJ databases">
        <title>Draft genome sequence of Photobacterium halotolerans S2753: a solonamide, ngercheumicin and holomycin producer.</title>
        <authorList>
            <person name="Machado H.R."/>
            <person name="Gram L."/>
        </authorList>
    </citation>
    <scope>NUCLEOTIDE SEQUENCE [LARGE SCALE GENOMIC DNA]</scope>
    <source>
        <strain evidence="3 4">S2753</strain>
    </source>
</reference>
<dbReference type="AlphaFoldDB" id="A0A066RVR2"/>
<feature type="signal peptide" evidence="2">
    <location>
        <begin position="1"/>
        <end position="21"/>
    </location>
</feature>
<evidence type="ECO:0000256" key="2">
    <source>
        <dbReference type="SAM" id="SignalP"/>
    </source>
</evidence>
<evidence type="ECO:0000256" key="1">
    <source>
        <dbReference type="SAM" id="MobiDB-lite"/>
    </source>
</evidence>
<evidence type="ECO:0000313" key="4">
    <source>
        <dbReference type="Proteomes" id="UP000027192"/>
    </source>
</evidence>
<name>A0A066RVR2_9GAMM</name>
<proteinExistence type="predicted"/>
<evidence type="ECO:0008006" key="5">
    <source>
        <dbReference type="Google" id="ProtNLM"/>
    </source>
</evidence>
<comment type="caution">
    <text evidence="3">The sequence shown here is derived from an EMBL/GenBank/DDBJ whole genome shotgun (WGS) entry which is preliminary data.</text>
</comment>
<feature type="region of interest" description="Disordered" evidence="1">
    <location>
        <begin position="66"/>
        <end position="87"/>
    </location>
</feature>
<evidence type="ECO:0000313" key="3">
    <source>
        <dbReference type="EMBL" id="KDM91777.1"/>
    </source>
</evidence>
<organism evidence="3 4">
    <name type="scientific">Photobacterium galatheae</name>
    <dbReference type="NCBI Taxonomy" id="1654360"/>
    <lineage>
        <taxon>Bacteria</taxon>
        <taxon>Pseudomonadati</taxon>
        <taxon>Pseudomonadota</taxon>
        <taxon>Gammaproteobacteria</taxon>
        <taxon>Vibrionales</taxon>
        <taxon>Vibrionaceae</taxon>
        <taxon>Photobacterium</taxon>
    </lineage>
</organism>
<feature type="compositionally biased region" description="Gly residues" evidence="1">
    <location>
        <begin position="68"/>
        <end position="84"/>
    </location>
</feature>
<gene>
    <name evidence="3" type="ORF">EA58_09710</name>
</gene>
<dbReference type="OrthoDB" id="5815467at2"/>
<dbReference type="RefSeq" id="WP_036751686.1">
    <property type="nucleotide sequence ID" value="NZ_JAGSGC010000001.1"/>
</dbReference>
<accession>A0A066RVR2</accession>
<dbReference type="Proteomes" id="UP000027192">
    <property type="component" value="Unassembled WGS sequence"/>
</dbReference>
<keyword evidence="4" id="KW-1185">Reference proteome</keyword>
<keyword evidence="2" id="KW-0732">Signal</keyword>
<sequence length="283" mass="30630">MKLLKRLTLVATCCFAVSANANEINLATPGMDLAVLNMGNQGNSYVTVYQQTGAGSGNLGSFLRIQEGGNGNGNGNSNGDGNGVQEGFNTSTTDPYMMDQHPSGNFTRDVLFSELQSLNGFFAFILDVNETGNDNEIVLTNLMLFSTSTPTQNVDDINNLQNSTLLWSLDWDDNGAFQDNSIRLDASKNNNGPGSGATDLAFFINDDYFSSIPASQNNFVLYASFDEFDSGYEEWAHDTIAFTEPPTWVTEPSGMAMLGLGLLTVAACVRRRQVSQVKHSDNC</sequence>
<dbReference type="EMBL" id="JMIB01000018">
    <property type="protein sequence ID" value="KDM91777.1"/>
    <property type="molecule type" value="Genomic_DNA"/>
</dbReference>
<feature type="chain" id="PRO_5001630732" description="PEP-CTERM protein-sorting domain-containing protein" evidence="2">
    <location>
        <begin position="22"/>
        <end position="283"/>
    </location>
</feature>
<protein>
    <recommendedName>
        <fullName evidence="5">PEP-CTERM protein-sorting domain-containing protein</fullName>
    </recommendedName>
</protein>